<organism evidence="3">
    <name type="scientific">marine sediment metagenome</name>
    <dbReference type="NCBI Taxonomy" id="412755"/>
    <lineage>
        <taxon>unclassified sequences</taxon>
        <taxon>metagenomes</taxon>
        <taxon>ecological metagenomes</taxon>
    </lineage>
</organism>
<evidence type="ECO:0000313" key="3">
    <source>
        <dbReference type="EMBL" id="GAG58888.1"/>
    </source>
</evidence>
<sequence>MLLKGTKTKTRQEIAQKIESLGGTINTYGGNNSFGCSVSVLKEDFDTGLEILADVIMNSTFLYALMILAWVRSPRGWTGKRLDVWLINIFPGIILP</sequence>
<dbReference type="InterPro" id="IPR011249">
    <property type="entry name" value="Metalloenz_LuxS/M16"/>
</dbReference>
<keyword evidence="1" id="KW-0472">Membrane</keyword>
<dbReference type="Pfam" id="PF00675">
    <property type="entry name" value="Peptidase_M16"/>
    <property type="match status" value="1"/>
</dbReference>
<keyword evidence="1" id="KW-0812">Transmembrane</keyword>
<dbReference type="SUPFAM" id="SSF63411">
    <property type="entry name" value="LuxS/MPP-like metallohydrolase"/>
    <property type="match status" value="1"/>
</dbReference>
<evidence type="ECO:0000259" key="2">
    <source>
        <dbReference type="Pfam" id="PF00675"/>
    </source>
</evidence>
<name>X0ZEY5_9ZZZZ</name>
<evidence type="ECO:0000256" key="1">
    <source>
        <dbReference type="SAM" id="Phobius"/>
    </source>
</evidence>
<proteinExistence type="predicted"/>
<feature type="transmembrane region" description="Helical" evidence="1">
    <location>
        <begin position="51"/>
        <end position="71"/>
    </location>
</feature>
<keyword evidence="1" id="KW-1133">Transmembrane helix</keyword>
<dbReference type="AlphaFoldDB" id="X0ZEY5"/>
<reference evidence="3" key="1">
    <citation type="journal article" date="2014" name="Front. Microbiol.">
        <title>High frequency of phylogenetically diverse reductive dehalogenase-homologous genes in deep subseafloor sedimentary metagenomes.</title>
        <authorList>
            <person name="Kawai M."/>
            <person name="Futagami T."/>
            <person name="Toyoda A."/>
            <person name="Takaki Y."/>
            <person name="Nishi S."/>
            <person name="Hori S."/>
            <person name="Arai W."/>
            <person name="Tsubouchi T."/>
            <person name="Morono Y."/>
            <person name="Uchiyama I."/>
            <person name="Ito T."/>
            <person name="Fujiyama A."/>
            <person name="Inagaki F."/>
            <person name="Takami H."/>
        </authorList>
    </citation>
    <scope>NUCLEOTIDE SEQUENCE</scope>
    <source>
        <strain evidence="3">Expedition CK06-06</strain>
    </source>
</reference>
<dbReference type="EMBL" id="BART01003602">
    <property type="protein sequence ID" value="GAG58888.1"/>
    <property type="molecule type" value="Genomic_DNA"/>
</dbReference>
<gene>
    <name evidence="3" type="ORF">S01H4_09773</name>
</gene>
<comment type="caution">
    <text evidence="3">The sequence shown here is derived from an EMBL/GenBank/DDBJ whole genome shotgun (WGS) entry which is preliminary data.</text>
</comment>
<protein>
    <recommendedName>
        <fullName evidence="2">Peptidase M16 N-terminal domain-containing protein</fullName>
    </recommendedName>
</protein>
<dbReference type="InterPro" id="IPR011765">
    <property type="entry name" value="Pept_M16_N"/>
</dbReference>
<feature type="domain" description="Peptidase M16 N-terminal" evidence="2">
    <location>
        <begin position="1"/>
        <end position="62"/>
    </location>
</feature>
<dbReference type="GO" id="GO:0046872">
    <property type="term" value="F:metal ion binding"/>
    <property type="evidence" value="ECO:0007669"/>
    <property type="project" value="InterPro"/>
</dbReference>
<dbReference type="Gene3D" id="3.30.830.10">
    <property type="entry name" value="Metalloenzyme, LuxS/M16 peptidase-like"/>
    <property type="match status" value="1"/>
</dbReference>
<accession>X0ZEY5</accession>